<dbReference type="PANTHER" id="PTHR10643:SF2">
    <property type="entry name" value="KINETOCHORE PROTEIN NDC80 HOMOLOG"/>
    <property type="match status" value="1"/>
</dbReference>
<protein>
    <submittedName>
        <fullName evidence="2">Unnamed protein product</fullName>
    </submittedName>
</protein>
<sequence>MFYLIRIQLENQIREYIYTCRRLKILPQDGKNSMGFNYALGLDPDLEELDAVSILTHHLKTDVRKAALKLKQNRIARANAGLDEALVLDGQLQQCEDQLNIENQTEKRKEAEVKRYAEQMRKEREKRDESYKRKITAAEEVEMKIANITNEDNLAEEEVTSRQHLLDVRKA</sequence>
<comment type="caution">
    <text evidence="2">The sequence shown here is derived from an EMBL/GenBank/DDBJ whole genome shotgun (WGS) entry which is preliminary data.</text>
</comment>
<accession>A0A9W6TP37</accession>
<dbReference type="GO" id="GO:0031262">
    <property type="term" value="C:Ndc80 complex"/>
    <property type="evidence" value="ECO:0007669"/>
    <property type="project" value="InterPro"/>
</dbReference>
<evidence type="ECO:0000313" key="3">
    <source>
        <dbReference type="Proteomes" id="UP001165121"/>
    </source>
</evidence>
<dbReference type="EMBL" id="BSXT01000091">
    <property type="protein sequence ID" value="GMF17294.1"/>
    <property type="molecule type" value="Genomic_DNA"/>
</dbReference>
<reference evidence="2" key="1">
    <citation type="submission" date="2023-04" db="EMBL/GenBank/DDBJ databases">
        <title>Phytophthora fragariaefolia NBRC 109709.</title>
        <authorList>
            <person name="Ichikawa N."/>
            <person name="Sato H."/>
            <person name="Tonouchi N."/>
        </authorList>
    </citation>
    <scope>NUCLEOTIDE SEQUENCE</scope>
    <source>
        <strain evidence="2">NBRC 109709</strain>
    </source>
</reference>
<gene>
    <name evidence="2" type="ORF">Pfra01_000115300</name>
</gene>
<organism evidence="2 3">
    <name type="scientific">Phytophthora fragariaefolia</name>
    <dbReference type="NCBI Taxonomy" id="1490495"/>
    <lineage>
        <taxon>Eukaryota</taxon>
        <taxon>Sar</taxon>
        <taxon>Stramenopiles</taxon>
        <taxon>Oomycota</taxon>
        <taxon>Peronosporomycetes</taxon>
        <taxon>Peronosporales</taxon>
        <taxon>Peronosporaceae</taxon>
        <taxon>Phytophthora</taxon>
    </lineage>
</organism>
<evidence type="ECO:0000313" key="2">
    <source>
        <dbReference type="EMBL" id="GMF17294.1"/>
    </source>
</evidence>
<dbReference type="InterPro" id="IPR005550">
    <property type="entry name" value="Kinetochore_Ndc80"/>
</dbReference>
<dbReference type="Proteomes" id="UP001165121">
    <property type="component" value="Unassembled WGS sequence"/>
</dbReference>
<dbReference type="GO" id="GO:0051315">
    <property type="term" value="P:attachment of mitotic spindle microtubules to kinetochore"/>
    <property type="evidence" value="ECO:0007669"/>
    <property type="project" value="InterPro"/>
</dbReference>
<name>A0A9W6TP37_9STRA</name>
<dbReference type="AlphaFoldDB" id="A0A9W6TP37"/>
<evidence type="ECO:0000256" key="1">
    <source>
        <dbReference type="SAM" id="Coils"/>
    </source>
</evidence>
<keyword evidence="3" id="KW-1185">Reference proteome</keyword>
<keyword evidence="1" id="KW-0175">Coiled coil</keyword>
<dbReference type="PANTHER" id="PTHR10643">
    <property type="entry name" value="KINETOCHORE PROTEIN NDC80"/>
    <property type="match status" value="1"/>
</dbReference>
<proteinExistence type="predicted"/>
<feature type="coiled-coil region" evidence="1">
    <location>
        <begin position="92"/>
        <end position="158"/>
    </location>
</feature>
<dbReference type="OrthoDB" id="7459479at2759"/>